<evidence type="ECO:0000256" key="1">
    <source>
        <dbReference type="SAM" id="Phobius"/>
    </source>
</evidence>
<accession>A0A1M6QNT0</accession>
<protein>
    <submittedName>
        <fullName evidence="2">YcxB-like protein</fullName>
    </submittedName>
</protein>
<feature type="transmembrane region" description="Helical" evidence="1">
    <location>
        <begin position="64"/>
        <end position="83"/>
    </location>
</feature>
<gene>
    <name evidence="2" type="ORF">SAMN02745181_3455</name>
</gene>
<keyword evidence="1" id="KW-1133">Transmembrane helix</keyword>
<dbReference type="Proteomes" id="UP000184510">
    <property type="component" value="Unassembled WGS sequence"/>
</dbReference>
<keyword evidence="3" id="KW-1185">Reference proteome</keyword>
<keyword evidence="1" id="KW-0472">Membrane</keyword>
<dbReference type="STRING" id="1123071.SAMN02745181_3455"/>
<dbReference type="EMBL" id="FQYR01000006">
    <property type="protein sequence ID" value="SHK21825.1"/>
    <property type="molecule type" value="Genomic_DNA"/>
</dbReference>
<name>A0A1M6QNT0_9BACT</name>
<evidence type="ECO:0000313" key="3">
    <source>
        <dbReference type="Proteomes" id="UP000184510"/>
    </source>
</evidence>
<dbReference type="AlphaFoldDB" id="A0A1M6QNT0"/>
<sequence length="188" mass="21132">MSNQSPLSLSYVRTEQDLVELQLYSIRNSPMHRKQRMKTLAIPPIVLLLLAYWTYVATEQDIRSFLPALIFSTIWVIILLVNYEKYTINGLLASLRTPGHEKIYGSYILKLDDNGLYSISPLGESSYHWHAVTSAELSRQYLIINLIGNTAFPIPIDAIGLSKAQAARDFIQQKISSPPALPAKPSSI</sequence>
<proteinExistence type="predicted"/>
<keyword evidence="1" id="KW-0812">Transmembrane</keyword>
<reference evidence="2 3" key="1">
    <citation type="submission" date="2016-11" db="EMBL/GenBank/DDBJ databases">
        <authorList>
            <person name="Jaros S."/>
            <person name="Januszkiewicz K."/>
            <person name="Wedrychowicz H."/>
        </authorList>
    </citation>
    <scope>NUCLEOTIDE SEQUENCE [LARGE SCALE GENOMIC DNA]</scope>
    <source>
        <strain evidence="2 3">DSM 18772</strain>
    </source>
</reference>
<organism evidence="2 3">
    <name type="scientific">Rubritalea squalenifaciens DSM 18772</name>
    <dbReference type="NCBI Taxonomy" id="1123071"/>
    <lineage>
        <taxon>Bacteria</taxon>
        <taxon>Pseudomonadati</taxon>
        <taxon>Verrucomicrobiota</taxon>
        <taxon>Verrucomicrobiia</taxon>
        <taxon>Verrucomicrobiales</taxon>
        <taxon>Rubritaleaceae</taxon>
        <taxon>Rubritalea</taxon>
    </lineage>
</organism>
<dbReference type="InParanoid" id="A0A1M6QNT0"/>
<feature type="transmembrane region" description="Helical" evidence="1">
    <location>
        <begin position="40"/>
        <end position="58"/>
    </location>
</feature>
<evidence type="ECO:0000313" key="2">
    <source>
        <dbReference type="EMBL" id="SHK21825.1"/>
    </source>
</evidence>